<sequence length="75" mass="7818">MSRTDLLVRAASRGPVLPMSNLSTMAVARSGRTAGRRSARAATARNEGLRPAKGLLLGLGLSSLIWSALVALVVF</sequence>
<keyword evidence="1" id="KW-0812">Transmembrane</keyword>
<gene>
    <name evidence="2" type="ORF">SAMN05192530_101668</name>
</gene>
<feature type="transmembrane region" description="Helical" evidence="1">
    <location>
        <begin position="55"/>
        <end position="74"/>
    </location>
</feature>
<dbReference type="EMBL" id="FNIT01000001">
    <property type="protein sequence ID" value="SDN66898.1"/>
    <property type="molecule type" value="Genomic_DNA"/>
</dbReference>
<keyword evidence="1" id="KW-1133">Transmembrane helix</keyword>
<evidence type="ECO:0000313" key="3">
    <source>
        <dbReference type="Proteomes" id="UP000198793"/>
    </source>
</evidence>
<dbReference type="Proteomes" id="UP000198793">
    <property type="component" value="Unassembled WGS sequence"/>
</dbReference>
<name>A0A1H0D9W4_9HYPH</name>
<dbReference type="STRING" id="1166073.SAMN05192530_101668"/>
<evidence type="ECO:0000256" key="1">
    <source>
        <dbReference type="SAM" id="Phobius"/>
    </source>
</evidence>
<organism evidence="2 3">
    <name type="scientific">Aureimonas jatrophae</name>
    <dbReference type="NCBI Taxonomy" id="1166073"/>
    <lineage>
        <taxon>Bacteria</taxon>
        <taxon>Pseudomonadati</taxon>
        <taxon>Pseudomonadota</taxon>
        <taxon>Alphaproteobacteria</taxon>
        <taxon>Hyphomicrobiales</taxon>
        <taxon>Aurantimonadaceae</taxon>
        <taxon>Aureimonas</taxon>
    </lineage>
</organism>
<protein>
    <submittedName>
        <fullName evidence="2">Uncharacterized protein</fullName>
    </submittedName>
</protein>
<accession>A0A1H0D9W4</accession>
<evidence type="ECO:0000313" key="2">
    <source>
        <dbReference type="EMBL" id="SDN66898.1"/>
    </source>
</evidence>
<proteinExistence type="predicted"/>
<keyword evidence="1" id="KW-0472">Membrane</keyword>
<keyword evidence="3" id="KW-1185">Reference proteome</keyword>
<reference evidence="2 3" key="1">
    <citation type="submission" date="2016-10" db="EMBL/GenBank/DDBJ databases">
        <authorList>
            <person name="de Groot N.N."/>
        </authorList>
    </citation>
    <scope>NUCLEOTIDE SEQUENCE [LARGE SCALE GENOMIC DNA]</scope>
    <source>
        <strain evidence="3">L7-484,KACC 16230,DSM 25025</strain>
    </source>
</reference>
<dbReference type="AlphaFoldDB" id="A0A1H0D9W4"/>